<keyword evidence="2" id="KW-1185">Reference proteome</keyword>
<name>A0A8B8GR14_9HEMI</name>
<feature type="transmembrane region" description="Helical" evidence="1">
    <location>
        <begin position="154"/>
        <end position="174"/>
    </location>
</feature>
<evidence type="ECO:0000313" key="3">
    <source>
        <dbReference type="RefSeq" id="XP_025425485.1"/>
    </source>
</evidence>
<dbReference type="RefSeq" id="XP_025425485.1">
    <property type="nucleotide sequence ID" value="XM_025569700.1"/>
</dbReference>
<dbReference type="OrthoDB" id="8193306at2759"/>
<dbReference type="GeneID" id="112694274"/>
<reference evidence="3" key="1">
    <citation type="submission" date="2025-08" db="UniProtKB">
        <authorList>
            <consortium name="RefSeq"/>
        </authorList>
    </citation>
    <scope>IDENTIFICATION</scope>
    <source>
        <tissue evidence="3">Whole body</tissue>
    </source>
</reference>
<dbReference type="AlphaFoldDB" id="A0A8B8GR14"/>
<keyword evidence="1" id="KW-0812">Transmembrane</keyword>
<sequence>MDCQKNKYNISVVIKPRIGPIPESVHRLPDIEGLTQDEMNRKSTSDRRKRRIAHVPKYPPIIKKPVIPVSEEPKKKNATKKSVEPAVPKETEKKEIILASSELNKYMARPIKVRTIPTVDVPWAYQGPSNSNRTNKRKAELENFNNKKQFEIRLFFIACILFFECLLHIVYRLYFKAWQVRTSEHKATFSAKKTLIQSKFRSEMGLLVDIVLQGYGTTNNGNMARTFFKNAFQSSAITGID</sequence>
<gene>
    <name evidence="3" type="primary">LOC112694274</name>
</gene>
<protein>
    <submittedName>
        <fullName evidence="3">Uncharacterized protein LOC112694274</fullName>
    </submittedName>
</protein>
<evidence type="ECO:0000256" key="1">
    <source>
        <dbReference type="SAM" id="Phobius"/>
    </source>
</evidence>
<proteinExistence type="predicted"/>
<evidence type="ECO:0000313" key="2">
    <source>
        <dbReference type="Proteomes" id="UP000694846"/>
    </source>
</evidence>
<keyword evidence="1" id="KW-0472">Membrane</keyword>
<keyword evidence="1" id="KW-1133">Transmembrane helix</keyword>
<organism evidence="2 3">
    <name type="scientific">Sipha flava</name>
    <name type="common">yellow sugarcane aphid</name>
    <dbReference type="NCBI Taxonomy" id="143950"/>
    <lineage>
        <taxon>Eukaryota</taxon>
        <taxon>Metazoa</taxon>
        <taxon>Ecdysozoa</taxon>
        <taxon>Arthropoda</taxon>
        <taxon>Hexapoda</taxon>
        <taxon>Insecta</taxon>
        <taxon>Pterygota</taxon>
        <taxon>Neoptera</taxon>
        <taxon>Paraneoptera</taxon>
        <taxon>Hemiptera</taxon>
        <taxon>Sternorrhyncha</taxon>
        <taxon>Aphidomorpha</taxon>
        <taxon>Aphidoidea</taxon>
        <taxon>Aphididae</taxon>
        <taxon>Sipha</taxon>
    </lineage>
</organism>
<accession>A0A8B8GR14</accession>
<dbReference type="Proteomes" id="UP000694846">
    <property type="component" value="Unplaced"/>
</dbReference>